<accession>A0A8T0GJC5</accession>
<evidence type="ECO:0000313" key="1">
    <source>
        <dbReference type="EMBL" id="KAG0559581.1"/>
    </source>
</evidence>
<gene>
    <name evidence="1" type="ORF">KC19_10G115600</name>
</gene>
<reference evidence="1" key="1">
    <citation type="submission" date="2020-06" db="EMBL/GenBank/DDBJ databases">
        <title>WGS assembly of Ceratodon purpureus strain R40.</title>
        <authorList>
            <person name="Carey S.B."/>
            <person name="Jenkins J."/>
            <person name="Shu S."/>
            <person name="Lovell J.T."/>
            <person name="Sreedasyam A."/>
            <person name="Maumus F."/>
            <person name="Tiley G.P."/>
            <person name="Fernandez-Pozo N."/>
            <person name="Barry K."/>
            <person name="Chen C."/>
            <person name="Wang M."/>
            <person name="Lipzen A."/>
            <person name="Daum C."/>
            <person name="Saski C.A."/>
            <person name="Payton A.C."/>
            <person name="Mcbreen J.C."/>
            <person name="Conrad R.E."/>
            <person name="Kollar L.M."/>
            <person name="Olsson S."/>
            <person name="Huttunen S."/>
            <person name="Landis J.B."/>
            <person name="Wickett N.J."/>
            <person name="Johnson M.G."/>
            <person name="Rensing S.A."/>
            <person name="Grimwood J."/>
            <person name="Schmutz J."/>
            <person name="Mcdaniel S.F."/>
        </authorList>
    </citation>
    <scope>NUCLEOTIDE SEQUENCE</scope>
    <source>
        <strain evidence="1">R40</strain>
    </source>
</reference>
<keyword evidence="2" id="KW-1185">Reference proteome</keyword>
<organism evidence="1 2">
    <name type="scientific">Ceratodon purpureus</name>
    <name type="common">Fire moss</name>
    <name type="synonym">Dicranum purpureum</name>
    <dbReference type="NCBI Taxonomy" id="3225"/>
    <lineage>
        <taxon>Eukaryota</taxon>
        <taxon>Viridiplantae</taxon>
        <taxon>Streptophyta</taxon>
        <taxon>Embryophyta</taxon>
        <taxon>Bryophyta</taxon>
        <taxon>Bryophytina</taxon>
        <taxon>Bryopsida</taxon>
        <taxon>Dicranidae</taxon>
        <taxon>Pseudoditrichales</taxon>
        <taxon>Ditrichaceae</taxon>
        <taxon>Ceratodon</taxon>
    </lineage>
</organism>
<dbReference type="Proteomes" id="UP000822688">
    <property type="component" value="Chromosome 10"/>
</dbReference>
<comment type="caution">
    <text evidence="1">The sequence shown here is derived from an EMBL/GenBank/DDBJ whole genome shotgun (WGS) entry which is preliminary data.</text>
</comment>
<protein>
    <submittedName>
        <fullName evidence="1">Uncharacterized protein</fullName>
    </submittedName>
</protein>
<name>A0A8T0GJC5_CERPU</name>
<evidence type="ECO:0000313" key="2">
    <source>
        <dbReference type="Proteomes" id="UP000822688"/>
    </source>
</evidence>
<sequence length="67" mass="7684">MREIESRGVIPGAVFEDQLFRDEMSIFHCHQLAWLHMNSKAQDDFGEDKSQAKVLRSETSAVINAYV</sequence>
<dbReference type="AlphaFoldDB" id="A0A8T0GJC5"/>
<proteinExistence type="predicted"/>
<dbReference type="EMBL" id="CM026431">
    <property type="protein sequence ID" value="KAG0559581.1"/>
    <property type="molecule type" value="Genomic_DNA"/>
</dbReference>